<comment type="caution">
    <text evidence="4">The sequence shown here is derived from an EMBL/GenBank/DDBJ whole genome shotgun (WGS) entry which is preliminary data.</text>
</comment>
<feature type="repeat" description="NHL" evidence="2">
    <location>
        <begin position="166"/>
        <end position="207"/>
    </location>
</feature>
<evidence type="ECO:0000256" key="2">
    <source>
        <dbReference type="PROSITE-ProRule" id="PRU00504"/>
    </source>
</evidence>
<dbReference type="GO" id="GO:0008270">
    <property type="term" value="F:zinc ion binding"/>
    <property type="evidence" value="ECO:0007669"/>
    <property type="project" value="UniProtKB-KW"/>
</dbReference>
<proteinExistence type="predicted"/>
<keyword evidence="1" id="KW-0677">Repeat</keyword>
<dbReference type="Pfam" id="PF01436">
    <property type="entry name" value="NHL"/>
    <property type="match status" value="2"/>
</dbReference>
<evidence type="ECO:0000256" key="3">
    <source>
        <dbReference type="SAM" id="MobiDB-lite"/>
    </source>
</evidence>
<reference evidence="4 5" key="1">
    <citation type="submission" date="2017-02" db="EMBL/GenBank/DDBJ databases">
        <title>Mycobacterium kansasii genomes.</title>
        <authorList>
            <person name="Borowka P."/>
            <person name="Strapagiel D."/>
            <person name="Marciniak B."/>
            <person name="Lach J."/>
            <person name="Bakula Z."/>
            <person name="Van Ingen J."/>
            <person name="Safianowska A."/>
            <person name="Brzostek A."/>
            <person name="Dziadek J."/>
            <person name="Jagielski T."/>
        </authorList>
    </citation>
    <scope>NUCLEOTIDE SEQUENCE [LARGE SCALE GENOMIC DNA]</scope>
    <source>
        <strain evidence="4 5">12MK</strain>
    </source>
</reference>
<accession>A0A8E2IQR8</accession>
<dbReference type="PROSITE" id="PS51125">
    <property type="entry name" value="NHL"/>
    <property type="match status" value="3"/>
</dbReference>
<evidence type="ECO:0008006" key="6">
    <source>
        <dbReference type="Google" id="ProtNLM"/>
    </source>
</evidence>
<dbReference type="AlphaFoldDB" id="A0A8E2IQR8"/>
<dbReference type="PANTHER" id="PTHR24104">
    <property type="entry name" value="E3 UBIQUITIN-PROTEIN LIGASE NHLRC1-RELATED"/>
    <property type="match status" value="1"/>
</dbReference>
<feature type="repeat" description="NHL" evidence="2">
    <location>
        <begin position="263"/>
        <end position="297"/>
    </location>
</feature>
<sequence>MTRRSAKAYDLCVKEETDHRQDAQRPAPSDSAAERPPAGDISTVGGPVHRACPVPQGWPLMPRITSTSPDTGNNRVVKLAPESGPQQVVGFSGLNSPFGVAVDLAGNIYAVDDGQRVVQFLVGRNIRNVLPFAGLSSIGGIAVDSAGNVYVVDTGNNQVLMLPAGSSTQQVLGFSDLHYPGDVAVDSDGNVYVSEIWTYRVRVLDAGSGHQHELSFDHDLYHIHVFAVAVDRAANVYVTDNFQGQGYWVAELAAGSRAPRLLPFTDLDGPNGVAVDAAGTVYVTDYGHSRLAKLTSR</sequence>
<dbReference type="PANTHER" id="PTHR24104:SF25">
    <property type="entry name" value="PROTEIN LIN-41"/>
    <property type="match status" value="1"/>
</dbReference>
<dbReference type="InterPro" id="IPR050952">
    <property type="entry name" value="TRIM-NHL_E3_ligases"/>
</dbReference>
<evidence type="ECO:0000313" key="5">
    <source>
        <dbReference type="Proteomes" id="UP000192335"/>
    </source>
</evidence>
<organism evidence="4 5">
    <name type="scientific">Mycobacterium persicum</name>
    <dbReference type="NCBI Taxonomy" id="1487726"/>
    <lineage>
        <taxon>Bacteria</taxon>
        <taxon>Bacillati</taxon>
        <taxon>Actinomycetota</taxon>
        <taxon>Actinomycetes</taxon>
        <taxon>Mycobacteriales</taxon>
        <taxon>Mycobacteriaceae</taxon>
        <taxon>Mycobacterium</taxon>
    </lineage>
</organism>
<evidence type="ECO:0000256" key="1">
    <source>
        <dbReference type="ARBA" id="ARBA00022737"/>
    </source>
</evidence>
<name>A0A8E2IQR8_9MYCO</name>
<dbReference type="EMBL" id="MWQA01000001">
    <property type="protein sequence ID" value="ORC07457.1"/>
    <property type="molecule type" value="Genomic_DNA"/>
</dbReference>
<dbReference type="Gene3D" id="2.40.10.500">
    <property type="match status" value="3"/>
</dbReference>
<evidence type="ECO:0000313" key="4">
    <source>
        <dbReference type="EMBL" id="ORC07457.1"/>
    </source>
</evidence>
<feature type="region of interest" description="Disordered" evidence="3">
    <location>
        <begin position="1"/>
        <end position="48"/>
    </location>
</feature>
<gene>
    <name evidence="4" type="ORF">B4U45_13495</name>
</gene>
<feature type="compositionally biased region" description="Basic and acidic residues" evidence="3">
    <location>
        <begin position="12"/>
        <end position="23"/>
    </location>
</feature>
<feature type="repeat" description="NHL" evidence="2">
    <location>
        <begin position="140"/>
        <end position="165"/>
    </location>
</feature>
<dbReference type="Proteomes" id="UP000192335">
    <property type="component" value="Unassembled WGS sequence"/>
</dbReference>
<protein>
    <recommendedName>
        <fullName evidence="6">Serine/threonine-protein kinase PknD</fullName>
    </recommendedName>
</protein>
<dbReference type="SUPFAM" id="SSF101898">
    <property type="entry name" value="NHL repeat"/>
    <property type="match status" value="1"/>
</dbReference>
<dbReference type="InterPro" id="IPR001258">
    <property type="entry name" value="NHL_repeat"/>
</dbReference>